<evidence type="ECO:0000313" key="4">
    <source>
        <dbReference type="EMBL" id="AIF48186.1"/>
    </source>
</evidence>
<dbReference type="GO" id="GO:0009279">
    <property type="term" value="C:cell outer membrane"/>
    <property type="evidence" value="ECO:0007669"/>
    <property type="project" value="UniProtKB-SubCell"/>
</dbReference>
<evidence type="ECO:0000256" key="2">
    <source>
        <dbReference type="RuleBase" id="RU362097"/>
    </source>
</evidence>
<comment type="subcellular location">
    <subcellularLocation>
        <location evidence="2">Cell outer membrane</location>
        <topology evidence="2">Lipid-anchor</topology>
    </subcellularLocation>
</comment>
<dbReference type="NCBIfam" id="TIGR01845">
    <property type="entry name" value="outer_NodT"/>
    <property type="match status" value="1"/>
</dbReference>
<dbReference type="InterPro" id="IPR010131">
    <property type="entry name" value="MdtP/NodT-like"/>
</dbReference>
<reference evidence="4 5" key="1">
    <citation type="submission" date="2014-07" db="EMBL/GenBank/DDBJ databases">
        <title>Complete Genome Sequence of Dyella japonica Strain A8 Isolated from Malaysian Tropical Soil.</title>
        <authorList>
            <person name="Hui R.K.H."/>
            <person name="Chen J.-W."/>
            <person name="Chan K.-G."/>
            <person name="Leung F.C.C."/>
        </authorList>
    </citation>
    <scope>NUCLEOTIDE SEQUENCE [LARGE SCALE GENOMIC DNA]</scope>
    <source>
        <strain evidence="4 5">A8</strain>
    </source>
</reference>
<dbReference type="PANTHER" id="PTHR30203:SF25">
    <property type="entry name" value="OUTER MEMBRANE PROTEIN-RELATED"/>
    <property type="match status" value="1"/>
</dbReference>
<comment type="similarity">
    <text evidence="1 2">Belongs to the outer membrane factor (OMF) (TC 1.B.17) family.</text>
</comment>
<evidence type="ECO:0000256" key="3">
    <source>
        <dbReference type="SAM" id="Coils"/>
    </source>
</evidence>
<dbReference type="Proteomes" id="UP000027987">
    <property type="component" value="Chromosome"/>
</dbReference>
<keyword evidence="2" id="KW-0449">Lipoprotein</keyword>
<name>A0A075K1F7_9GAMM</name>
<dbReference type="KEGG" id="dja:HY57_13425"/>
<keyword evidence="2" id="KW-0564">Palmitate</keyword>
<protein>
    <submittedName>
        <fullName evidence="4">Multidrug transporter</fullName>
    </submittedName>
</protein>
<keyword evidence="5" id="KW-1185">Reference proteome</keyword>
<dbReference type="AlphaFoldDB" id="A0A075K1F7"/>
<dbReference type="GO" id="GO:0015562">
    <property type="term" value="F:efflux transmembrane transporter activity"/>
    <property type="evidence" value="ECO:0007669"/>
    <property type="project" value="InterPro"/>
</dbReference>
<dbReference type="PATRIC" id="fig|1217721.7.peg.2768"/>
<dbReference type="SUPFAM" id="SSF56954">
    <property type="entry name" value="Outer membrane efflux proteins (OEP)"/>
    <property type="match status" value="1"/>
</dbReference>
<evidence type="ECO:0000313" key="5">
    <source>
        <dbReference type="Proteomes" id="UP000027987"/>
    </source>
</evidence>
<dbReference type="InterPro" id="IPR003423">
    <property type="entry name" value="OMP_efflux"/>
</dbReference>
<dbReference type="PANTHER" id="PTHR30203">
    <property type="entry name" value="OUTER MEMBRANE CATION EFFLUX PROTEIN"/>
    <property type="match status" value="1"/>
</dbReference>
<dbReference type="EMBL" id="CP008884">
    <property type="protein sequence ID" value="AIF48186.1"/>
    <property type="molecule type" value="Genomic_DNA"/>
</dbReference>
<dbReference type="HOGENOM" id="CLU_012817_13_3_6"/>
<dbReference type="STRING" id="1217721.HY57_13425"/>
<dbReference type="Gene3D" id="2.20.200.10">
    <property type="entry name" value="Outer membrane efflux proteins (OEP)"/>
    <property type="match status" value="1"/>
</dbReference>
<sequence length="420" mass="45273">MTTLEAEASASNLDLQAATARIDESRAQLGLVNASRQPQVAADASYERAGISQHSPLAMVGAPASATNLWSIGLEASWELDLWGHLRHLSESADARLQASGFGMASVKVSVAGNVARTYLLLRGTQAQISITEENRHIAEHLVQLADSRLQNGVATRFDVASARADVASIEARLSRLQQQRDALMNALALLLGKPPRELDARLSGTPLPSMPHRLPIGVPSELAHNRPDILQAEARLRATVADIGAAKADFYPRISLTGNLGVQAFDLSDLGSWNSRQFSFGPTLYLPIFQGGRLERNLELSEARHRLAGIAYQQTVLSAWHEVDDALSAYTTELKRHQQLQEALTQNQTALDVAERGYQQGTVDFTSVLVARRSLLASQAELVDCATASALSVVSLYRALGGGWSPDLLTTSVTGESRS</sequence>
<accession>A0A075K1F7</accession>
<keyword evidence="2" id="KW-0472">Membrane</keyword>
<keyword evidence="3" id="KW-0175">Coiled coil</keyword>
<keyword evidence="2" id="KW-1134">Transmembrane beta strand</keyword>
<keyword evidence="2" id="KW-0812">Transmembrane</keyword>
<proteinExistence type="inferred from homology"/>
<organism evidence="4 5">
    <name type="scientific">Dyella japonica A8</name>
    <dbReference type="NCBI Taxonomy" id="1217721"/>
    <lineage>
        <taxon>Bacteria</taxon>
        <taxon>Pseudomonadati</taxon>
        <taxon>Pseudomonadota</taxon>
        <taxon>Gammaproteobacteria</taxon>
        <taxon>Lysobacterales</taxon>
        <taxon>Rhodanobacteraceae</taxon>
        <taxon>Dyella</taxon>
    </lineage>
</organism>
<gene>
    <name evidence="4" type="ORF">HY57_13425</name>
</gene>
<dbReference type="Gene3D" id="1.20.1600.10">
    <property type="entry name" value="Outer membrane efflux proteins (OEP)"/>
    <property type="match status" value="1"/>
</dbReference>
<evidence type="ECO:0000256" key="1">
    <source>
        <dbReference type="ARBA" id="ARBA00007613"/>
    </source>
</evidence>
<feature type="coiled-coil region" evidence="3">
    <location>
        <begin position="160"/>
        <end position="194"/>
    </location>
</feature>
<dbReference type="Pfam" id="PF02321">
    <property type="entry name" value="OEP"/>
    <property type="match status" value="2"/>
</dbReference>